<keyword evidence="3" id="KW-1185">Reference proteome</keyword>
<sequence>MTSDYWSTLQLLSVAARAVQRQSAAYLKALGLPQLGLHILENLNERSPILQSELARLVMARTQTIGTVLTTLENNRWVIRQRGLMHNQVAVSITEQGRTLLITAQERLRRLQLPPDAEDLRPFLAAIINRTARNSA</sequence>
<dbReference type="InterPro" id="IPR036390">
    <property type="entry name" value="WH_DNA-bd_sf"/>
</dbReference>
<dbReference type="InterPro" id="IPR036388">
    <property type="entry name" value="WH-like_DNA-bd_sf"/>
</dbReference>
<accession>A0A3A5MDA7</accession>
<evidence type="ECO:0000313" key="2">
    <source>
        <dbReference type="EMBL" id="RJT81800.1"/>
    </source>
</evidence>
<organism evidence="2 3">
    <name type="scientific">Arthrobacter cheniae</name>
    <dbReference type="NCBI Taxonomy" id="1258888"/>
    <lineage>
        <taxon>Bacteria</taxon>
        <taxon>Bacillati</taxon>
        <taxon>Actinomycetota</taxon>
        <taxon>Actinomycetes</taxon>
        <taxon>Micrococcales</taxon>
        <taxon>Micrococcaceae</taxon>
        <taxon>Arthrobacter</taxon>
    </lineage>
</organism>
<dbReference type="AlphaFoldDB" id="A0A3A5MDA7"/>
<dbReference type="EMBL" id="QZVT01000002">
    <property type="protein sequence ID" value="RJT81800.1"/>
    <property type="molecule type" value="Genomic_DNA"/>
</dbReference>
<proteinExistence type="predicted"/>
<dbReference type="Gene3D" id="1.10.10.10">
    <property type="entry name" value="Winged helix-like DNA-binding domain superfamily/Winged helix DNA-binding domain"/>
    <property type="match status" value="1"/>
</dbReference>
<protein>
    <submittedName>
        <fullName evidence="2">MarR family transcriptional regulator</fullName>
    </submittedName>
</protein>
<dbReference type="InterPro" id="IPR000835">
    <property type="entry name" value="HTH_MarR-typ"/>
</dbReference>
<name>A0A3A5MDA7_9MICC</name>
<dbReference type="GO" id="GO:0003700">
    <property type="term" value="F:DNA-binding transcription factor activity"/>
    <property type="evidence" value="ECO:0007669"/>
    <property type="project" value="InterPro"/>
</dbReference>
<evidence type="ECO:0000259" key="1">
    <source>
        <dbReference type="SMART" id="SM00347"/>
    </source>
</evidence>
<comment type="caution">
    <text evidence="2">The sequence shown here is derived from an EMBL/GenBank/DDBJ whole genome shotgun (WGS) entry which is preliminary data.</text>
</comment>
<feature type="domain" description="HTH marR-type" evidence="1">
    <location>
        <begin position="25"/>
        <end position="128"/>
    </location>
</feature>
<dbReference type="SUPFAM" id="SSF46785">
    <property type="entry name" value="Winged helix' DNA-binding domain"/>
    <property type="match status" value="1"/>
</dbReference>
<dbReference type="RefSeq" id="WP_120147620.1">
    <property type="nucleotide sequence ID" value="NZ_QZVT01000002.1"/>
</dbReference>
<gene>
    <name evidence="2" type="ORF">D6T63_03280</name>
</gene>
<dbReference type="Pfam" id="PF01047">
    <property type="entry name" value="MarR"/>
    <property type="match status" value="1"/>
</dbReference>
<evidence type="ECO:0000313" key="3">
    <source>
        <dbReference type="Proteomes" id="UP000272560"/>
    </source>
</evidence>
<dbReference type="SMART" id="SM00347">
    <property type="entry name" value="HTH_MARR"/>
    <property type="match status" value="1"/>
</dbReference>
<dbReference type="Proteomes" id="UP000272560">
    <property type="component" value="Unassembled WGS sequence"/>
</dbReference>
<reference evidence="2 3" key="1">
    <citation type="submission" date="2018-09" db="EMBL/GenBank/DDBJ databases">
        <title>Novel species of Arthrobacter.</title>
        <authorList>
            <person name="Liu Q."/>
            <person name="Xin Y.-H."/>
        </authorList>
    </citation>
    <scope>NUCLEOTIDE SEQUENCE [LARGE SCALE GENOMIC DNA]</scope>
    <source>
        <strain evidence="2 3">Hz2</strain>
    </source>
</reference>
<dbReference type="OrthoDB" id="4404499at2"/>